<feature type="compositionally biased region" description="Low complexity" evidence="1">
    <location>
        <begin position="777"/>
        <end position="791"/>
    </location>
</feature>
<organism evidence="3 4">
    <name type="scientific">Sesamum alatum</name>
    <dbReference type="NCBI Taxonomy" id="300844"/>
    <lineage>
        <taxon>Eukaryota</taxon>
        <taxon>Viridiplantae</taxon>
        <taxon>Streptophyta</taxon>
        <taxon>Embryophyta</taxon>
        <taxon>Tracheophyta</taxon>
        <taxon>Spermatophyta</taxon>
        <taxon>Magnoliopsida</taxon>
        <taxon>eudicotyledons</taxon>
        <taxon>Gunneridae</taxon>
        <taxon>Pentapetalae</taxon>
        <taxon>asterids</taxon>
        <taxon>lamiids</taxon>
        <taxon>Lamiales</taxon>
        <taxon>Pedaliaceae</taxon>
        <taxon>Sesamum</taxon>
    </lineage>
</organism>
<protein>
    <submittedName>
        <fullName evidence="3">Ubiquitin-like domain-containing protein CIP73</fullName>
    </submittedName>
</protein>
<accession>A0AAE1YQR2</accession>
<feature type="region of interest" description="Disordered" evidence="1">
    <location>
        <begin position="502"/>
        <end position="668"/>
    </location>
</feature>
<feature type="compositionally biased region" description="Polar residues" evidence="1">
    <location>
        <begin position="611"/>
        <end position="620"/>
    </location>
</feature>
<reference evidence="3" key="1">
    <citation type="submission" date="2020-06" db="EMBL/GenBank/DDBJ databases">
        <authorList>
            <person name="Li T."/>
            <person name="Hu X."/>
            <person name="Zhang T."/>
            <person name="Song X."/>
            <person name="Zhang H."/>
            <person name="Dai N."/>
            <person name="Sheng W."/>
            <person name="Hou X."/>
            <person name="Wei L."/>
        </authorList>
    </citation>
    <scope>NUCLEOTIDE SEQUENCE</scope>
    <source>
        <strain evidence="3">3651</strain>
        <tissue evidence="3">Leaf</tissue>
    </source>
</reference>
<feature type="compositionally biased region" description="Basic and acidic residues" evidence="1">
    <location>
        <begin position="548"/>
        <end position="565"/>
    </location>
</feature>
<feature type="compositionally biased region" description="Polar residues" evidence="1">
    <location>
        <begin position="570"/>
        <end position="581"/>
    </location>
</feature>
<evidence type="ECO:0000256" key="1">
    <source>
        <dbReference type="SAM" id="MobiDB-lite"/>
    </source>
</evidence>
<dbReference type="SMART" id="SM00213">
    <property type="entry name" value="UBQ"/>
    <property type="match status" value="1"/>
</dbReference>
<name>A0AAE1YQR2_9LAMI</name>
<feature type="region of interest" description="Disordered" evidence="1">
    <location>
        <begin position="269"/>
        <end position="292"/>
    </location>
</feature>
<evidence type="ECO:0000259" key="2">
    <source>
        <dbReference type="PROSITE" id="PS50053"/>
    </source>
</evidence>
<sequence>MANLQPSEGPSASDVSGQSSESTLQLNIKTLDSRICSFYVDKNIVISAFKEKIASETGVPVGQQRLIFRGKVLNDDHLLSEYIITLYNLYCVYLKNITYVENGDTLHLVERQHSTGSNSGEATSGNGNRVQDSTVGGPRNRIGQIPHSVVLGTLNVGDAGEVVAPDLSRVIGAVLNSIGIGNMAGGIHPRLLISHGNETEGSQVIVGSQSHGEPQSVPWQALHGQSASYPVQTRNGAAIAVPSLNMPIPDSLNTITDFMNRMQLAFPQNDTQQNQSPSASGNIPTSELPTNSGGYPTVEALTIVLQHAQRLLHDHAIPALSHTAGRLDQEGASNDPAVRGQVQTEAVQLGVAMQHLGALLLELGRTILTLRLGQSPGESFVNAGPAVYISSSGPNPIMVQPFPLQTSSLFGGSPSVELNPVAMSPVGVGNVPRNVNIHIHTGASLASIVSTAGNRAPNVEEVQGVRLGGTDSGEIGAQLRSLAANWQNEGHAESEGYVNQEQLGRSRGDDTSSHQSSLTSSRIGETSQTLPHVTIMDDQKAQTQPSTRSKEGPYSRSITSEHAESLEGLSRSNQGNDNPDGSSGIPLGLGLGGLQPKSRDRQPRVPAKNSDGASSSTQKQKPGPVGQQVLQSRASHPPRGDGKPPHARRPSDTAKGAIGSAPTARQNAYGHTDVADAMSQFLHNPSLDDLLAGVSQQTGVGSPDMLRNMLQQFTQNPAMRSTVNQIAQQIDSHDLGSMFSGLDNRGQGGGVDLSRMMQQMMPIVSQALGDASSISQLNPSSGPVLSGSSSRRSSRTTNDHPQIDLRQVVQRLEDQSSSEEIFRSLVDRAVHLSSGGRADERIVNQLCSRRLSEEFVEMLHHDISQRLHDEMGS</sequence>
<dbReference type="PROSITE" id="PS00299">
    <property type="entry name" value="UBIQUITIN_1"/>
    <property type="match status" value="1"/>
</dbReference>
<feature type="region of interest" description="Disordered" evidence="1">
    <location>
        <begin position="773"/>
        <end position="804"/>
    </location>
</feature>
<proteinExistence type="predicted"/>
<dbReference type="GO" id="GO:0031593">
    <property type="term" value="F:polyubiquitin modification-dependent protein binding"/>
    <property type="evidence" value="ECO:0007669"/>
    <property type="project" value="TreeGrafter"/>
</dbReference>
<evidence type="ECO:0000313" key="4">
    <source>
        <dbReference type="Proteomes" id="UP001293254"/>
    </source>
</evidence>
<feature type="compositionally biased region" description="Polar residues" evidence="1">
    <location>
        <begin position="114"/>
        <end position="134"/>
    </location>
</feature>
<dbReference type="PANTHER" id="PTHR15204:SF5">
    <property type="entry name" value="LARGE PROLINE-RICH PROTEIN BAG6 ISOFORM X1"/>
    <property type="match status" value="1"/>
</dbReference>
<feature type="region of interest" description="Disordered" evidence="1">
    <location>
        <begin position="113"/>
        <end position="134"/>
    </location>
</feature>
<dbReference type="GO" id="GO:0036503">
    <property type="term" value="P:ERAD pathway"/>
    <property type="evidence" value="ECO:0007669"/>
    <property type="project" value="TreeGrafter"/>
</dbReference>
<dbReference type="Proteomes" id="UP001293254">
    <property type="component" value="Unassembled WGS sequence"/>
</dbReference>
<dbReference type="Pfam" id="PF00240">
    <property type="entry name" value="ubiquitin"/>
    <property type="match status" value="1"/>
</dbReference>
<dbReference type="FunFam" id="3.10.20.90:FF:000154">
    <property type="entry name" value="Large proline-rich protein BAG6"/>
    <property type="match status" value="1"/>
</dbReference>
<keyword evidence="4" id="KW-1185">Reference proteome</keyword>
<dbReference type="InterPro" id="IPR000626">
    <property type="entry name" value="Ubiquitin-like_dom"/>
</dbReference>
<dbReference type="InterPro" id="IPR019954">
    <property type="entry name" value="Ubiquitin_CS"/>
</dbReference>
<dbReference type="EMBL" id="JACGWO010000002">
    <property type="protein sequence ID" value="KAK4434666.1"/>
    <property type="molecule type" value="Genomic_DNA"/>
</dbReference>
<dbReference type="AlphaFoldDB" id="A0AAE1YQR2"/>
<reference evidence="3" key="2">
    <citation type="journal article" date="2024" name="Plant">
        <title>Genomic evolution and insights into agronomic trait innovations of Sesamum species.</title>
        <authorList>
            <person name="Miao H."/>
            <person name="Wang L."/>
            <person name="Qu L."/>
            <person name="Liu H."/>
            <person name="Sun Y."/>
            <person name="Le M."/>
            <person name="Wang Q."/>
            <person name="Wei S."/>
            <person name="Zheng Y."/>
            <person name="Lin W."/>
            <person name="Duan Y."/>
            <person name="Cao H."/>
            <person name="Xiong S."/>
            <person name="Wang X."/>
            <person name="Wei L."/>
            <person name="Li C."/>
            <person name="Ma Q."/>
            <person name="Ju M."/>
            <person name="Zhao R."/>
            <person name="Li G."/>
            <person name="Mu C."/>
            <person name="Tian Q."/>
            <person name="Mei H."/>
            <person name="Zhang T."/>
            <person name="Gao T."/>
            <person name="Zhang H."/>
        </authorList>
    </citation>
    <scope>NUCLEOTIDE SEQUENCE</scope>
    <source>
        <strain evidence="3">3651</strain>
    </source>
</reference>
<dbReference type="Gene3D" id="3.10.20.90">
    <property type="entry name" value="Phosphatidylinositol 3-kinase Catalytic Subunit, Chain A, domain 1"/>
    <property type="match status" value="1"/>
</dbReference>
<feature type="domain" description="Ubiquitin-like" evidence="2">
    <location>
        <begin position="24"/>
        <end position="82"/>
    </location>
</feature>
<feature type="compositionally biased region" description="Polar residues" evidence="1">
    <location>
        <begin position="522"/>
        <end position="531"/>
    </location>
</feature>
<evidence type="ECO:0000313" key="3">
    <source>
        <dbReference type="EMBL" id="KAK4434666.1"/>
    </source>
</evidence>
<dbReference type="PANTHER" id="PTHR15204">
    <property type="entry name" value="LARGE PROLINE-RICH PROTEIN BAG6"/>
    <property type="match status" value="1"/>
</dbReference>
<gene>
    <name evidence="3" type="ORF">Salat_0629400</name>
</gene>
<dbReference type="SUPFAM" id="SSF54236">
    <property type="entry name" value="Ubiquitin-like"/>
    <property type="match status" value="1"/>
</dbReference>
<dbReference type="GO" id="GO:0051787">
    <property type="term" value="F:misfolded protein binding"/>
    <property type="evidence" value="ECO:0007669"/>
    <property type="project" value="TreeGrafter"/>
</dbReference>
<feature type="compositionally biased region" description="Basic and acidic residues" evidence="1">
    <location>
        <begin position="638"/>
        <end position="652"/>
    </location>
</feature>
<dbReference type="InterPro" id="IPR029071">
    <property type="entry name" value="Ubiquitin-like_domsf"/>
</dbReference>
<dbReference type="GO" id="GO:0071818">
    <property type="term" value="C:BAT3 complex"/>
    <property type="evidence" value="ECO:0007669"/>
    <property type="project" value="TreeGrafter"/>
</dbReference>
<dbReference type="PROSITE" id="PS50053">
    <property type="entry name" value="UBIQUITIN_2"/>
    <property type="match status" value="1"/>
</dbReference>
<comment type="caution">
    <text evidence="3">The sequence shown here is derived from an EMBL/GenBank/DDBJ whole genome shotgun (WGS) entry which is preliminary data.</text>
</comment>